<dbReference type="OrthoDB" id="2789670at2759"/>
<evidence type="ECO:0000256" key="12">
    <source>
        <dbReference type="ARBA" id="ARBA00023033"/>
    </source>
</evidence>
<keyword evidence="9" id="KW-0492">Microsome</keyword>
<evidence type="ECO:0000256" key="3">
    <source>
        <dbReference type="ARBA" id="ARBA00004406"/>
    </source>
</evidence>
<reference evidence="17 18" key="1">
    <citation type="journal article" date="2019" name="Commun. Biol.">
        <title>The bagworm genome reveals a unique fibroin gene that provides high tensile strength.</title>
        <authorList>
            <person name="Kono N."/>
            <person name="Nakamura H."/>
            <person name="Ohtoshi R."/>
            <person name="Tomita M."/>
            <person name="Numata K."/>
            <person name="Arakawa K."/>
        </authorList>
    </citation>
    <scope>NUCLEOTIDE SEQUENCE [LARGE SCALE GENOMIC DNA]</scope>
</reference>
<name>A0A4C1Z8L2_EUMVA</name>
<dbReference type="PRINTS" id="PR00463">
    <property type="entry name" value="EP450I"/>
</dbReference>
<keyword evidence="11 15" id="KW-0408">Iron</keyword>
<dbReference type="GO" id="GO:0005506">
    <property type="term" value="F:iron ion binding"/>
    <property type="evidence" value="ECO:0007669"/>
    <property type="project" value="InterPro"/>
</dbReference>
<evidence type="ECO:0000256" key="4">
    <source>
        <dbReference type="ARBA" id="ARBA00010617"/>
    </source>
</evidence>
<evidence type="ECO:0000256" key="6">
    <source>
        <dbReference type="ARBA" id="ARBA00022617"/>
    </source>
</evidence>
<dbReference type="GO" id="GO:0016712">
    <property type="term" value="F:oxidoreductase activity, acting on paired donors, with incorporation or reduction of molecular oxygen, reduced flavin or flavoprotein as one donor, and incorporation of one atom of oxygen"/>
    <property type="evidence" value="ECO:0007669"/>
    <property type="project" value="UniProtKB-EC"/>
</dbReference>
<dbReference type="AlphaFoldDB" id="A0A4C1Z8L2"/>
<dbReference type="InterPro" id="IPR036396">
    <property type="entry name" value="Cyt_P450_sf"/>
</dbReference>
<evidence type="ECO:0000256" key="5">
    <source>
        <dbReference type="ARBA" id="ARBA00012109"/>
    </source>
</evidence>
<gene>
    <name evidence="17" type="primary">CYP6B2</name>
    <name evidence="17" type="ORF">EVAR_59613_1</name>
</gene>
<evidence type="ECO:0000256" key="7">
    <source>
        <dbReference type="ARBA" id="ARBA00022723"/>
    </source>
</evidence>
<keyword evidence="6 15" id="KW-0349">Heme</keyword>
<comment type="similarity">
    <text evidence="4 16">Belongs to the cytochrome P450 family.</text>
</comment>
<dbReference type="InterPro" id="IPR050476">
    <property type="entry name" value="Insect_CytP450_Detox"/>
</dbReference>
<keyword evidence="7 15" id="KW-0479">Metal-binding</keyword>
<feature type="binding site" description="axial binding residue" evidence="15">
    <location>
        <position position="453"/>
    </location>
    <ligand>
        <name>heme</name>
        <dbReference type="ChEBI" id="CHEBI:30413"/>
    </ligand>
    <ligandPart>
        <name>Fe</name>
        <dbReference type="ChEBI" id="CHEBI:18248"/>
    </ligandPart>
</feature>
<evidence type="ECO:0000256" key="2">
    <source>
        <dbReference type="ARBA" id="ARBA00004174"/>
    </source>
</evidence>
<evidence type="ECO:0000256" key="8">
    <source>
        <dbReference type="ARBA" id="ARBA00022824"/>
    </source>
</evidence>
<keyword evidence="10 16" id="KW-0560">Oxidoreductase</keyword>
<dbReference type="GO" id="GO:0005789">
    <property type="term" value="C:endoplasmic reticulum membrane"/>
    <property type="evidence" value="ECO:0007669"/>
    <property type="project" value="UniProtKB-SubCell"/>
</dbReference>
<comment type="catalytic activity">
    <reaction evidence="14">
        <text>an organic molecule + reduced [NADPH--hemoprotein reductase] + O2 = an alcohol + oxidized [NADPH--hemoprotein reductase] + H2O + H(+)</text>
        <dbReference type="Rhea" id="RHEA:17149"/>
        <dbReference type="Rhea" id="RHEA-COMP:11964"/>
        <dbReference type="Rhea" id="RHEA-COMP:11965"/>
        <dbReference type="ChEBI" id="CHEBI:15377"/>
        <dbReference type="ChEBI" id="CHEBI:15378"/>
        <dbReference type="ChEBI" id="CHEBI:15379"/>
        <dbReference type="ChEBI" id="CHEBI:30879"/>
        <dbReference type="ChEBI" id="CHEBI:57618"/>
        <dbReference type="ChEBI" id="CHEBI:58210"/>
        <dbReference type="ChEBI" id="CHEBI:142491"/>
        <dbReference type="EC" id="1.14.14.1"/>
    </reaction>
</comment>
<organism evidence="17 18">
    <name type="scientific">Eumeta variegata</name>
    <name type="common">Bagworm moth</name>
    <name type="synonym">Eumeta japonica</name>
    <dbReference type="NCBI Taxonomy" id="151549"/>
    <lineage>
        <taxon>Eukaryota</taxon>
        <taxon>Metazoa</taxon>
        <taxon>Ecdysozoa</taxon>
        <taxon>Arthropoda</taxon>
        <taxon>Hexapoda</taxon>
        <taxon>Insecta</taxon>
        <taxon>Pterygota</taxon>
        <taxon>Neoptera</taxon>
        <taxon>Endopterygota</taxon>
        <taxon>Lepidoptera</taxon>
        <taxon>Glossata</taxon>
        <taxon>Ditrysia</taxon>
        <taxon>Tineoidea</taxon>
        <taxon>Psychidae</taxon>
        <taxon>Oiketicinae</taxon>
        <taxon>Eumeta</taxon>
    </lineage>
</organism>
<comment type="cofactor">
    <cofactor evidence="1 15">
        <name>heme</name>
        <dbReference type="ChEBI" id="CHEBI:30413"/>
    </cofactor>
</comment>
<dbReference type="PROSITE" id="PS00086">
    <property type="entry name" value="CYTOCHROME_P450"/>
    <property type="match status" value="1"/>
</dbReference>
<dbReference type="PANTHER" id="PTHR24292:SF45">
    <property type="entry name" value="CYTOCHROME P450 6G1-RELATED"/>
    <property type="match status" value="1"/>
</dbReference>
<keyword evidence="18" id="KW-1185">Reference proteome</keyword>
<dbReference type="InterPro" id="IPR017972">
    <property type="entry name" value="Cyt_P450_CS"/>
</dbReference>
<dbReference type="Gene3D" id="1.10.630.10">
    <property type="entry name" value="Cytochrome P450"/>
    <property type="match status" value="1"/>
</dbReference>
<dbReference type="SUPFAM" id="SSF48264">
    <property type="entry name" value="Cytochrome P450"/>
    <property type="match status" value="1"/>
</dbReference>
<dbReference type="CDD" id="cd11056">
    <property type="entry name" value="CYP6-like"/>
    <property type="match status" value="1"/>
</dbReference>
<dbReference type="STRING" id="151549.A0A4C1Z8L2"/>
<dbReference type="PANTHER" id="PTHR24292">
    <property type="entry name" value="CYTOCHROME P450"/>
    <property type="match status" value="1"/>
</dbReference>
<evidence type="ECO:0000256" key="15">
    <source>
        <dbReference type="PIRSR" id="PIRSR602401-1"/>
    </source>
</evidence>
<dbReference type="Proteomes" id="UP000299102">
    <property type="component" value="Unassembled WGS sequence"/>
</dbReference>
<evidence type="ECO:0000256" key="16">
    <source>
        <dbReference type="RuleBase" id="RU000461"/>
    </source>
</evidence>
<accession>A0A4C1Z8L2</accession>
<dbReference type="EMBL" id="BGZK01001706">
    <property type="protein sequence ID" value="GBP84926.1"/>
    <property type="molecule type" value="Genomic_DNA"/>
</dbReference>
<dbReference type="Pfam" id="PF00067">
    <property type="entry name" value="p450"/>
    <property type="match status" value="1"/>
</dbReference>
<dbReference type="EC" id="1.14.14.1" evidence="5"/>
<evidence type="ECO:0000256" key="1">
    <source>
        <dbReference type="ARBA" id="ARBA00001971"/>
    </source>
</evidence>
<keyword evidence="13" id="KW-0472">Membrane</keyword>
<evidence type="ECO:0000313" key="18">
    <source>
        <dbReference type="Proteomes" id="UP000299102"/>
    </source>
</evidence>
<evidence type="ECO:0000256" key="10">
    <source>
        <dbReference type="ARBA" id="ARBA00023002"/>
    </source>
</evidence>
<dbReference type="InterPro" id="IPR002401">
    <property type="entry name" value="Cyt_P450_E_grp-I"/>
</dbReference>
<dbReference type="GO" id="GO:0020037">
    <property type="term" value="F:heme binding"/>
    <property type="evidence" value="ECO:0007669"/>
    <property type="project" value="InterPro"/>
</dbReference>
<evidence type="ECO:0000256" key="14">
    <source>
        <dbReference type="ARBA" id="ARBA00047827"/>
    </source>
</evidence>
<evidence type="ECO:0000256" key="11">
    <source>
        <dbReference type="ARBA" id="ARBA00023004"/>
    </source>
</evidence>
<evidence type="ECO:0000256" key="13">
    <source>
        <dbReference type="ARBA" id="ARBA00023136"/>
    </source>
</evidence>
<dbReference type="InterPro" id="IPR001128">
    <property type="entry name" value="Cyt_P450"/>
</dbReference>
<keyword evidence="12 16" id="KW-0503">Monooxygenase</keyword>
<evidence type="ECO:0000256" key="9">
    <source>
        <dbReference type="ARBA" id="ARBA00022848"/>
    </source>
</evidence>
<proteinExistence type="inferred from homology"/>
<protein>
    <recommendedName>
        <fullName evidence="5">unspecific monooxygenase</fullName>
        <ecNumber evidence="5">1.14.14.1</ecNumber>
    </recommendedName>
</protein>
<evidence type="ECO:0000313" key="17">
    <source>
        <dbReference type="EMBL" id="GBP84926.1"/>
    </source>
</evidence>
<comment type="caution">
    <text evidence="17">The sequence shown here is derived from an EMBL/GenBank/DDBJ whole genome shotgun (WGS) entry which is preliminary data.</text>
</comment>
<dbReference type="FunFam" id="1.10.630.10:FF:000042">
    <property type="entry name" value="Cytochrome P450"/>
    <property type="match status" value="1"/>
</dbReference>
<keyword evidence="8" id="KW-0256">Endoplasmic reticulum</keyword>
<dbReference type="PRINTS" id="PR00385">
    <property type="entry name" value="P450"/>
</dbReference>
<sequence>MLFVIICLLIVVLYWYGTRGYDYWAKKGVAYEKPIPFVGTALRQFTQRVSLAQAAEEVYRKYPNERYVGTFLGSRKFLVIRDPELIKSVLLTDFSYFHKRGLSLHQTVLEPLAKNLFGLDGDLWKLLRQRMTPAFSSGKLKAMFPMIVEKAVKVQDLANKAAKTGSTVDVRDLMARYTTDFIGACGFGIDMESLEDENSVFRKLGRRMDVFTPRDALVSMLKTLFPKIFKNLHLFAPEIENSVFHLLETVLKQRNNKPSGRNDFVDLLLALKEKGKLVGDSIEHFNPDGTPKVAEAEMDMELMAAQVFVFFSAGFETSSSSSSYTLHQLAFHPEEQKKVQDEIDEVLLRYENKLCYDAIKEMKYLEMAFLESMRLFPSVGFLIRNCTKKYTLPGSNVTIDEGVSVTIPVQALHMDDKYFEEPEKFMPERFSPERIKDIMKCTYMPFGEGPRACIGERLGHMQSLAGLAALLHKYSVEPAPTSLRHPVSNPAARITQSIKGGLPLRIQTRA</sequence>
<comment type="subcellular location">
    <subcellularLocation>
        <location evidence="3">Endoplasmic reticulum membrane</location>
        <topology evidence="3">Peripheral membrane protein</topology>
    </subcellularLocation>
    <subcellularLocation>
        <location evidence="2">Microsome membrane</location>
        <topology evidence="2">Peripheral membrane protein</topology>
    </subcellularLocation>
</comment>